<dbReference type="AlphaFoldDB" id="A0A6P7X4W4"/>
<sequence>MRKEFTQVFAVACVFLLISFSLGNAAPVPNKQGNYLTLRVKRSMLWRWITLRPVGATCTGNAECSTTYCRDGHCSLQVFSS</sequence>
<organism evidence="12 13">
    <name type="scientific">Microcaecilia unicolor</name>
    <dbReference type="NCBI Taxonomy" id="1415580"/>
    <lineage>
        <taxon>Eukaryota</taxon>
        <taxon>Metazoa</taxon>
        <taxon>Chordata</taxon>
        <taxon>Craniata</taxon>
        <taxon>Vertebrata</taxon>
        <taxon>Euteleostomi</taxon>
        <taxon>Amphibia</taxon>
        <taxon>Gymnophiona</taxon>
        <taxon>Siphonopidae</taxon>
        <taxon>Microcaecilia</taxon>
    </lineage>
</organism>
<comment type="function">
    <text evidence="1">Has an antimicrobial activity.</text>
</comment>
<dbReference type="Gene3D" id="4.10.40.50">
    <property type="match status" value="1"/>
</dbReference>
<dbReference type="PANTHER" id="PTHR21007">
    <property type="entry name" value="LIVER EXPRESSED ANTIMICROBIAL PEPTIDE 2"/>
    <property type="match status" value="1"/>
</dbReference>
<feature type="signal peptide" evidence="11">
    <location>
        <begin position="1"/>
        <end position="25"/>
    </location>
</feature>
<dbReference type="GO" id="GO:0005576">
    <property type="term" value="C:extracellular region"/>
    <property type="evidence" value="ECO:0007669"/>
    <property type="project" value="UniProtKB-SubCell"/>
</dbReference>
<evidence type="ECO:0000256" key="8">
    <source>
        <dbReference type="ARBA" id="ARBA00022729"/>
    </source>
</evidence>
<dbReference type="OrthoDB" id="9450163at2759"/>
<dbReference type="RefSeq" id="XP_030048346.1">
    <property type="nucleotide sequence ID" value="XM_030192486.1"/>
</dbReference>
<dbReference type="PANTHER" id="PTHR21007:SF1">
    <property type="entry name" value="LIVER-EXPRESSED ANTIMICROBIAL PEPTIDE 2"/>
    <property type="match status" value="1"/>
</dbReference>
<evidence type="ECO:0000256" key="6">
    <source>
        <dbReference type="ARBA" id="ARBA00022529"/>
    </source>
</evidence>
<keyword evidence="6" id="KW-0929">Antimicrobial</keyword>
<protein>
    <recommendedName>
        <fullName evidence="4">Liver-expressed antimicrobial peptide 2</fullName>
    </recommendedName>
</protein>
<evidence type="ECO:0000313" key="13">
    <source>
        <dbReference type="RefSeq" id="XP_030048346.1"/>
    </source>
</evidence>
<comment type="similarity">
    <text evidence="3">Belongs to the LEAP2 family.</text>
</comment>
<dbReference type="GO" id="GO:0042742">
    <property type="term" value="P:defense response to bacterium"/>
    <property type="evidence" value="ECO:0007669"/>
    <property type="project" value="UniProtKB-KW"/>
</dbReference>
<keyword evidence="10" id="KW-1015">Disulfide bond</keyword>
<evidence type="ECO:0000256" key="7">
    <source>
        <dbReference type="ARBA" id="ARBA00022685"/>
    </source>
</evidence>
<accession>A0A6P7X4W4</accession>
<dbReference type="KEGG" id="muo:115462492"/>
<dbReference type="Proteomes" id="UP000515156">
    <property type="component" value="Chromosome 2"/>
</dbReference>
<evidence type="ECO:0000256" key="9">
    <source>
        <dbReference type="ARBA" id="ARBA00023022"/>
    </source>
</evidence>
<keyword evidence="12" id="KW-1185">Reference proteome</keyword>
<evidence type="ECO:0000256" key="11">
    <source>
        <dbReference type="SAM" id="SignalP"/>
    </source>
</evidence>
<keyword evidence="8 11" id="KW-0732">Signal</keyword>
<evidence type="ECO:0000256" key="2">
    <source>
        <dbReference type="ARBA" id="ARBA00004613"/>
    </source>
</evidence>
<evidence type="ECO:0000256" key="4">
    <source>
        <dbReference type="ARBA" id="ARBA00020494"/>
    </source>
</evidence>
<keyword evidence="7" id="KW-0165">Cleavage on pair of basic residues</keyword>
<dbReference type="GeneID" id="115462492"/>
<evidence type="ECO:0000313" key="12">
    <source>
        <dbReference type="Proteomes" id="UP000515156"/>
    </source>
</evidence>
<dbReference type="InParanoid" id="A0A6P7X4W4"/>
<gene>
    <name evidence="13" type="primary">LOC115462492</name>
</gene>
<evidence type="ECO:0000256" key="1">
    <source>
        <dbReference type="ARBA" id="ARBA00002585"/>
    </source>
</evidence>
<evidence type="ECO:0000256" key="10">
    <source>
        <dbReference type="ARBA" id="ARBA00023157"/>
    </source>
</evidence>
<evidence type="ECO:0000256" key="5">
    <source>
        <dbReference type="ARBA" id="ARBA00022525"/>
    </source>
</evidence>
<dbReference type="GO" id="GO:0061844">
    <property type="term" value="P:antimicrobial humoral immune response mediated by antimicrobial peptide"/>
    <property type="evidence" value="ECO:0007669"/>
    <property type="project" value="TreeGrafter"/>
</dbReference>
<keyword evidence="5" id="KW-0964">Secreted</keyword>
<feature type="chain" id="PRO_5027962436" description="Liver-expressed antimicrobial peptide 2" evidence="11">
    <location>
        <begin position="26"/>
        <end position="81"/>
    </location>
</feature>
<proteinExistence type="inferred from homology"/>
<dbReference type="InterPro" id="IPR009955">
    <property type="entry name" value="LEAP-2"/>
</dbReference>
<evidence type="ECO:0000256" key="3">
    <source>
        <dbReference type="ARBA" id="ARBA00008047"/>
    </source>
</evidence>
<reference evidence="13" key="1">
    <citation type="submission" date="2025-08" db="UniProtKB">
        <authorList>
            <consortium name="RefSeq"/>
        </authorList>
    </citation>
    <scope>IDENTIFICATION</scope>
</reference>
<name>A0A6P7X4W4_9AMPH</name>
<dbReference type="FunCoup" id="A0A6P7X4W4">
    <property type="interactions" value="116"/>
</dbReference>
<keyword evidence="9" id="KW-0044">Antibiotic</keyword>
<comment type="subcellular location">
    <subcellularLocation>
        <location evidence="2">Secreted</location>
    </subcellularLocation>
</comment>
<dbReference type="Pfam" id="PF07359">
    <property type="entry name" value="LEAP-2"/>
    <property type="match status" value="1"/>
</dbReference>